<name>A0A382B137_9ZZZZ</name>
<dbReference type="InterPro" id="IPR036291">
    <property type="entry name" value="NAD(P)-bd_dom_sf"/>
</dbReference>
<gene>
    <name evidence="2" type="ORF">METZ01_LOCUS160158</name>
</gene>
<feature type="non-terminal residue" evidence="2">
    <location>
        <position position="175"/>
    </location>
</feature>
<dbReference type="Pfam" id="PF16363">
    <property type="entry name" value="GDP_Man_Dehyd"/>
    <property type="match status" value="1"/>
</dbReference>
<accession>A0A382B137</accession>
<evidence type="ECO:0000259" key="1">
    <source>
        <dbReference type="Pfam" id="PF16363"/>
    </source>
</evidence>
<feature type="domain" description="NAD(P)-binding" evidence="1">
    <location>
        <begin position="14"/>
        <end position="174"/>
    </location>
</feature>
<organism evidence="2">
    <name type="scientific">marine metagenome</name>
    <dbReference type="NCBI Taxonomy" id="408172"/>
    <lineage>
        <taxon>unclassified sequences</taxon>
        <taxon>metagenomes</taxon>
        <taxon>ecological metagenomes</taxon>
    </lineage>
</organism>
<dbReference type="InterPro" id="IPR016040">
    <property type="entry name" value="NAD(P)-bd_dom"/>
</dbReference>
<dbReference type="EMBL" id="UINC01027669">
    <property type="protein sequence ID" value="SVB07304.1"/>
    <property type="molecule type" value="Genomic_DNA"/>
</dbReference>
<evidence type="ECO:0000313" key="2">
    <source>
        <dbReference type="EMBL" id="SVB07304.1"/>
    </source>
</evidence>
<sequence>MQIEKGFWKNKKVLLTGHTGFKGSWLTILLSHLEAHVLGFSLPAEKKSLFNKTKILSLIEHEIGDIRNLDHLIKVEKKFSPDILIHMAAQPLVIRSYEDPIETFSTNVMGTVNVLEVIRQSKTITSGVIITTDKCYENKNLKRGYKETDPMGGYDPYSSSKGSAELIISSYQRSF</sequence>
<dbReference type="SUPFAM" id="SSF51735">
    <property type="entry name" value="NAD(P)-binding Rossmann-fold domains"/>
    <property type="match status" value="1"/>
</dbReference>
<dbReference type="PANTHER" id="PTHR43000">
    <property type="entry name" value="DTDP-D-GLUCOSE 4,6-DEHYDRATASE-RELATED"/>
    <property type="match status" value="1"/>
</dbReference>
<proteinExistence type="predicted"/>
<reference evidence="2" key="1">
    <citation type="submission" date="2018-05" db="EMBL/GenBank/DDBJ databases">
        <authorList>
            <person name="Lanie J.A."/>
            <person name="Ng W.-L."/>
            <person name="Kazmierczak K.M."/>
            <person name="Andrzejewski T.M."/>
            <person name="Davidsen T.M."/>
            <person name="Wayne K.J."/>
            <person name="Tettelin H."/>
            <person name="Glass J.I."/>
            <person name="Rusch D."/>
            <person name="Podicherti R."/>
            <person name="Tsui H.-C.T."/>
            <person name="Winkler M.E."/>
        </authorList>
    </citation>
    <scope>NUCLEOTIDE SEQUENCE</scope>
</reference>
<dbReference type="Gene3D" id="3.40.50.720">
    <property type="entry name" value="NAD(P)-binding Rossmann-like Domain"/>
    <property type="match status" value="1"/>
</dbReference>
<protein>
    <recommendedName>
        <fullName evidence="1">NAD(P)-binding domain-containing protein</fullName>
    </recommendedName>
</protein>
<dbReference type="AlphaFoldDB" id="A0A382B137"/>